<reference evidence="1" key="1">
    <citation type="submission" date="2021-03" db="EMBL/GenBank/DDBJ databases">
        <title>Evolutionary priming and transition to the ectomycorrhizal habit in an iconic lineage of mushroom-forming fungi: is preadaptation a requirement?</title>
        <authorList>
            <consortium name="DOE Joint Genome Institute"/>
            <person name="Looney B.P."/>
            <person name="Miyauchi S."/>
            <person name="Morin E."/>
            <person name="Drula E."/>
            <person name="Courty P.E."/>
            <person name="Chicoki N."/>
            <person name="Fauchery L."/>
            <person name="Kohler A."/>
            <person name="Kuo A."/>
            <person name="LaButti K."/>
            <person name="Pangilinan J."/>
            <person name="Lipzen A."/>
            <person name="Riley R."/>
            <person name="Andreopoulos W."/>
            <person name="He G."/>
            <person name="Johnson J."/>
            <person name="Barry K.W."/>
            <person name="Grigoriev I.V."/>
            <person name="Nagy L."/>
            <person name="Hibbett D."/>
            <person name="Henrissat B."/>
            <person name="Matheny P.B."/>
            <person name="Labbe J."/>
            <person name="Martin A.F."/>
        </authorList>
    </citation>
    <scope>NUCLEOTIDE SEQUENCE</scope>
    <source>
        <strain evidence="1">BPL698</strain>
    </source>
</reference>
<sequence>MFWGWGSRGVSRWVALLCPSLGSLFHYLLAGTFPKFSLAKWPHLGCAGHRSMSEADTVKTQARKVRPKSEVESKCVRPVACAARPLNGPCATSFCFFDLEIGDEAAC</sequence>
<organism evidence="1 2">
    <name type="scientific">Russula earlei</name>
    <dbReference type="NCBI Taxonomy" id="71964"/>
    <lineage>
        <taxon>Eukaryota</taxon>
        <taxon>Fungi</taxon>
        <taxon>Dikarya</taxon>
        <taxon>Basidiomycota</taxon>
        <taxon>Agaricomycotina</taxon>
        <taxon>Agaricomycetes</taxon>
        <taxon>Russulales</taxon>
        <taxon>Russulaceae</taxon>
        <taxon>Russula</taxon>
    </lineage>
</organism>
<proteinExistence type="predicted"/>
<protein>
    <submittedName>
        <fullName evidence="1">Uncharacterized protein</fullName>
    </submittedName>
</protein>
<gene>
    <name evidence="1" type="ORF">F5148DRAFT_1195721</name>
</gene>
<keyword evidence="2" id="KW-1185">Reference proteome</keyword>
<dbReference type="EMBL" id="JAGFNK010000088">
    <property type="protein sequence ID" value="KAI9508511.1"/>
    <property type="molecule type" value="Genomic_DNA"/>
</dbReference>
<dbReference type="Proteomes" id="UP001207468">
    <property type="component" value="Unassembled WGS sequence"/>
</dbReference>
<accession>A0ACC0UA47</accession>
<evidence type="ECO:0000313" key="1">
    <source>
        <dbReference type="EMBL" id="KAI9508511.1"/>
    </source>
</evidence>
<evidence type="ECO:0000313" key="2">
    <source>
        <dbReference type="Proteomes" id="UP001207468"/>
    </source>
</evidence>
<comment type="caution">
    <text evidence="1">The sequence shown here is derived from an EMBL/GenBank/DDBJ whole genome shotgun (WGS) entry which is preliminary data.</text>
</comment>
<name>A0ACC0UA47_9AGAM</name>